<dbReference type="Pfam" id="PF00622">
    <property type="entry name" value="SPRY"/>
    <property type="match status" value="1"/>
</dbReference>
<dbReference type="PROSITE" id="PS50897">
    <property type="entry name" value="CTLH"/>
    <property type="match status" value="1"/>
</dbReference>
<dbReference type="Pfam" id="PF10607">
    <property type="entry name" value="CTLH"/>
    <property type="match status" value="2"/>
</dbReference>
<organism evidence="5 6">
    <name type="scientific">Clupea harengus</name>
    <name type="common">Atlantic herring</name>
    <dbReference type="NCBI Taxonomy" id="7950"/>
    <lineage>
        <taxon>Eukaryota</taxon>
        <taxon>Metazoa</taxon>
        <taxon>Chordata</taxon>
        <taxon>Craniata</taxon>
        <taxon>Vertebrata</taxon>
        <taxon>Euteleostomi</taxon>
        <taxon>Actinopterygii</taxon>
        <taxon>Neopterygii</taxon>
        <taxon>Teleostei</taxon>
        <taxon>Clupei</taxon>
        <taxon>Clupeiformes</taxon>
        <taxon>Clupeoidei</taxon>
        <taxon>Clupeidae</taxon>
        <taxon>Clupea</taxon>
    </lineage>
</organism>
<dbReference type="InterPro" id="IPR050618">
    <property type="entry name" value="Ubq-SigPath_Reg"/>
</dbReference>
<name>A0A6P8F427_CLUHA</name>
<dbReference type="SMART" id="SM00667">
    <property type="entry name" value="LisH"/>
    <property type="match status" value="1"/>
</dbReference>
<dbReference type="CTD" id="10048"/>
<dbReference type="InterPro" id="IPR043136">
    <property type="entry name" value="B30.2/SPRY_sf"/>
</dbReference>
<dbReference type="SMART" id="SM00757">
    <property type="entry name" value="CRA"/>
    <property type="match status" value="1"/>
</dbReference>
<comment type="similarity">
    <text evidence="1">Belongs to the RANBP9/10 family.</text>
</comment>
<feature type="compositionally biased region" description="Pro residues" evidence="2">
    <location>
        <begin position="428"/>
        <end position="438"/>
    </location>
</feature>
<dbReference type="SMART" id="SM00449">
    <property type="entry name" value="SPRY"/>
    <property type="match status" value="1"/>
</dbReference>
<accession>A0A6P8F427</accession>
<dbReference type="PANTHER" id="PTHR12864">
    <property type="entry name" value="RAN BINDING PROTEIN 9-RELATED"/>
    <property type="match status" value="1"/>
</dbReference>
<dbReference type="InterPro" id="IPR013320">
    <property type="entry name" value="ConA-like_dom_sf"/>
</dbReference>
<dbReference type="PROSITE" id="PS50896">
    <property type="entry name" value="LISH"/>
    <property type="match status" value="1"/>
</dbReference>
<dbReference type="Pfam" id="PF08513">
    <property type="entry name" value="LisH"/>
    <property type="match status" value="1"/>
</dbReference>
<feature type="compositionally biased region" description="Polar residues" evidence="2">
    <location>
        <begin position="353"/>
        <end position="371"/>
    </location>
</feature>
<evidence type="ECO:0000313" key="5">
    <source>
        <dbReference type="Proteomes" id="UP000515152"/>
    </source>
</evidence>
<dbReference type="SMART" id="SM00668">
    <property type="entry name" value="CTLH"/>
    <property type="match status" value="1"/>
</dbReference>
<dbReference type="SUPFAM" id="SSF49899">
    <property type="entry name" value="Concanavalin A-like lectins/glucanases"/>
    <property type="match status" value="1"/>
</dbReference>
<dbReference type="InterPro" id="IPR006594">
    <property type="entry name" value="LisH"/>
</dbReference>
<evidence type="ECO:0000259" key="3">
    <source>
        <dbReference type="PROSITE" id="PS50188"/>
    </source>
</evidence>
<feature type="region of interest" description="Disordered" evidence="2">
    <location>
        <begin position="346"/>
        <end position="377"/>
    </location>
</feature>
<dbReference type="InterPro" id="IPR006595">
    <property type="entry name" value="CTLH_C"/>
</dbReference>
<feature type="region of interest" description="Disordered" evidence="2">
    <location>
        <begin position="416"/>
        <end position="474"/>
    </location>
</feature>
<dbReference type="RefSeq" id="XP_031418936.1">
    <property type="nucleotide sequence ID" value="XM_031563076.2"/>
</dbReference>
<feature type="domain" description="B30.2/SPRY" evidence="3">
    <location>
        <begin position="29"/>
        <end position="219"/>
    </location>
</feature>
<dbReference type="AlphaFoldDB" id="A0A6P8F427"/>
<protein>
    <submittedName>
        <fullName evidence="6">Ran-binding protein 9 isoform X1</fullName>
    </submittedName>
</protein>
<feature type="domain" description="CTLH" evidence="4">
    <location>
        <begin position="288"/>
        <end position="345"/>
    </location>
</feature>
<dbReference type="Proteomes" id="UP000515152">
    <property type="component" value="Chromosome 25"/>
</dbReference>
<feature type="compositionally biased region" description="Polar residues" evidence="2">
    <location>
        <begin position="455"/>
        <end position="470"/>
    </location>
</feature>
<sequence length="613" mass="67023">MSGPSSGCGFLMSVVVHGDSALNEQEKELNQRLRSLYPAVNEQETLLPRSWSPKDKFSYIGLSQNNLRVHYKGHGKTPKDAASVRATHPIPAACGVYYFEVKIISKGRDGYMGIGLSAQGVNMNRLPGWDKHSYGYHGDDGHSFCSSGTGQPYGPTFTTGDVIGCCVNLINNTCFYTKNGHSLGIAFTDLPSAQPNLYPTVGLQTPGEVVDANFGQHPFVFDIEDYMREWRTKIQAQIDRFPIGEREGEWQAMLQKMVASYLVHHSYCATAEAFAKSTDQAVHEELASIKNRQKIQKLVLSGRMGEAIDTTQQLYPSLLERNPDLLFMLKVRQFIEMVNGTDSEVRCLGGRSPKSQDSYPGSPRPFSSPTHKASVPQAYPTGLDSNCCNGVLSSKPTSSANCMKACPSTLASGDLSSLNGTCSQPQQPQQPQPQPQPQQPSTSSEVEMEVDHFSNGVSESSSNGFLNGSTHGVEPEDCDAEMEVELAQFKRQLCGGSQAAIERMIHFGRELQSMSEHLRRERGKNAANKKMLKDAFSLLAYSDPWSSPVGYQLDSIQREPVCSTLNSAILETHNLPKQPPLAQAVGQAAQCLSLMARTGIGSCAFASVDNYLH</sequence>
<evidence type="ECO:0000313" key="6">
    <source>
        <dbReference type="RefSeq" id="XP_031418936.1"/>
    </source>
</evidence>
<dbReference type="InterPro" id="IPR024964">
    <property type="entry name" value="CTLH/CRA"/>
</dbReference>
<evidence type="ECO:0000256" key="1">
    <source>
        <dbReference type="ARBA" id="ARBA00006535"/>
    </source>
</evidence>
<reference evidence="6" key="1">
    <citation type="submission" date="2025-08" db="UniProtKB">
        <authorList>
            <consortium name="RefSeq"/>
        </authorList>
    </citation>
    <scope>IDENTIFICATION</scope>
</reference>
<dbReference type="CDD" id="cd12909">
    <property type="entry name" value="SPRY_RanBP9_10"/>
    <property type="match status" value="1"/>
</dbReference>
<dbReference type="InterPro" id="IPR003877">
    <property type="entry name" value="SPRY_dom"/>
</dbReference>
<evidence type="ECO:0000259" key="4">
    <source>
        <dbReference type="PROSITE" id="PS50897"/>
    </source>
</evidence>
<dbReference type="GeneID" id="105907530"/>
<keyword evidence="5" id="KW-1185">Reference proteome</keyword>
<dbReference type="InterPro" id="IPR001870">
    <property type="entry name" value="B30.2/SPRY"/>
</dbReference>
<dbReference type="PROSITE" id="PS50188">
    <property type="entry name" value="B302_SPRY"/>
    <property type="match status" value="1"/>
</dbReference>
<dbReference type="Gene3D" id="2.60.120.920">
    <property type="match status" value="1"/>
</dbReference>
<evidence type="ECO:0000256" key="2">
    <source>
        <dbReference type="SAM" id="MobiDB-lite"/>
    </source>
</evidence>
<proteinExistence type="inferred from homology"/>
<gene>
    <name evidence="6" type="primary">ranbp9</name>
</gene>
<dbReference type="FunFam" id="2.60.120.920:FF:000011">
    <property type="entry name" value="RAN binding protein 10"/>
    <property type="match status" value="1"/>
</dbReference>
<dbReference type="InterPro" id="IPR013144">
    <property type="entry name" value="CRA_dom"/>
</dbReference>
<dbReference type="InterPro" id="IPR035782">
    <property type="entry name" value="SPRY_RanBP9/10"/>
</dbReference>
<dbReference type="OrthoDB" id="25503at2759"/>